<feature type="non-terminal residue" evidence="2">
    <location>
        <position position="229"/>
    </location>
</feature>
<dbReference type="InterPro" id="IPR045572">
    <property type="entry name" value="RE_endonuc_C"/>
</dbReference>
<dbReference type="Proteomes" id="UP000521379">
    <property type="component" value="Unassembled WGS sequence"/>
</dbReference>
<dbReference type="Pfam" id="PF19778">
    <property type="entry name" value="RE_endonuc"/>
    <property type="match status" value="1"/>
</dbReference>
<keyword evidence="2" id="KW-0378">Hydrolase</keyword>
<keyword evidence="2" id="KW-0540">Nuclease</keyword>
<dbReference type="EMBL" id="JAAVUN010000129">
    <property type="protein sequence ID" value="NKE10882.1"/>
    <property type="molecule type" value="Genomic_DNA"/>
</dbReference>
<dbReference type="AlphaFoldDB" id="A0A846TYT2"/>
<evidence type="ECO:0000259" key="1">
    <source>
        <dbReference type="Pfam" id="PF19778"/>
    </source>
</evidence>
<feature type="domain" description="Type III restriction enzyme C-terminal endonuclease" evidence="1">
    <location>
        <begin position="128"/>
        <end position="226"/>
    </location>
</feature>
<keyword evidence="3" id="KW-1185">Reference proteome</keyword>
<evidence type="ECO:0000313" key="2">
    <source>
        <dbReference type="EMBL" id="NKE10882.1"/>
    </source>
</evidence>
<keyword evidence="2" id="KW-0255">Endonuclease</keyword>
<sequence>GVQRDIIEAEHLESGESFKVTRTKSSESTLSASSTVPYDLIGEIAEKTKLTRRTVASILHRVRPDTFAKFKQNPEQFITEAARLIREQAAATMVEHIEYDILDDRYDASIFTENQTAQDLSKAVHTPNKSVYEYVLDDSQVERDFGAALDISDEVSVFTKLPRGFKIPTPLDDYNPDWAIAFQEGSVKHVYFVAETKYSLSSLELRGAEKAKIDCANKLFEKLDQVAGT</sequence>
<comment type="caution">
    <text evidence="2">The sequence shown here is derived from an EMBL/GenBank/DDBJ whole genome shotgun (WGS) entry which is preliminary data.</text>
</comment>
<accession>A0A846TYT2</accession>
<name>A0A846TYT2_9MICC</name>
<evidence type="ECO:0000313" key="3">
    <source>
        <dbReference type="Proteomes" id="UP000521379"/>
    </source>
</evidence>
<reference evidence="2 3" key="1">
    <citation type="submission" date="2020-02" db="EMBL/GenBank/DDBJ databases">
        <authorList>
            <person name="Sun Q."/>
        </authorList>
    </citation>
    <scope>NUCLEOTIDE SEQUENCE [LARGE SCALE GENOMIC DNA]</scope>
    <source>
        <strain evidence="2 3">YIM 13062</strain>
    </source>
</reference>
<organism evidence="2 3">
    <name type="scientific">Kocuria subflava</name>
    <dbReference type="NCBI Taxonomy" id="1736139"/>
    <lineage>
        <taxon>Bacteria</taxon>
        <taxon>Bacillati</taxon>
        <taxon>Actinomycetota</taxon>
        <taxon>Actinomycetes</taxon>
        <taxon>Micrococcales</taxon>
        <taxon>Micrococcaceae</taxon>
        <taxon>Kocuria</taxon>
    </lineage>
</organism>
<proteinExistence type="predicted"/>
<gene>
    <name evidence="2" type="ORF">GTW58_13340</name>
</gene>
<protein>
    <submittedName>
        <fullName evidence="2">Restriction endonuclease subunit R</fullName>
    </submittedName>
</protein>
<feature type="non-terminal residue" evidence="2">
    <location>
        <position position="1"/>
    </location>
</feature>
<dbReference type="GO" id="GO:0015668">
    <property type="term" value="F:type III site-specific deoxyribonuclease activity"/>
    <property type="evidence" value="ECO:0007669"/>
    <property type="project" value="InterPro"/>
</dbReference>